<evidence type="ECO:0000256" key="2">
    <source>
        <dbReference type="ARBA" id="ARBA00022737"/>
    </source>
</evidence>
<protein>
    <recommendedName>
        <fullName evidence="7">LIM zinc-binding domain-containing protein</fullName>
    </recommendedName>
</protein>
<keyword evidence="2" id="KW-0677">Repeat</keyword>
<dbReference type="SUPFAM" id="SSF57716">
    <property type="entry name" value="Glucocorticoid receptor-like (DNA-binding domain)"/>
    <property type="match status" value="1"/>
</dbReference>
<dbReference type="EMBL" id="JAGPXC010000005">
    <property type="protein sequence ID" value="KAH6652829.1"/>
    <property type="molecule type" value="Genomic_DNA"/>
</dbReference>
<keyword evidence="3 5" id="KW-0862">Zinc</keyword>
<evidence type="ECO:0000259" key="7">
    <source>
        <dbReference type="PROSITE" id="PS50023"/>
    </source>
</evidence>
<reference evidence="8" key="1">
    <citation type="journal article" date="2021" name="Nat. Commun.">
        <title>Genetic determinants of endophytism in the Arabidopsis root mycobiome.</title>
        <authorList>
            <person name="Mesny F."/>
            <person name="Miyauchi S."/>
            <person name="Thiergart T."/>
            <person name="Pickel B."/>
            <person name="Atanasova L."/>
            <person name="Karlsson M."/>
            <person name="Huettel B."/>
            <person name="Barry K.W."/>
            <person name="Haridas S."/>
            <person name="Chen C."/>
            <person name="Bauer D."/>
            <person name="Andreopoulos W."/>
            <person name="Pangilinan J."/>
            <person name="LaButti K."/>
            <person name="Riley R."/>
            <person name="Lipzen A."/>
            <person name="Clum A."/>
            <person name="Drula E."/>
            <person name="Henrissat B."/>
            <person name="Kohler A."/>
            <person name="Grigoriev I.V."/>
            <person name="Martin F.M."/>
            <person name="Hacquard S."/>
        </authorList>
    </citation>
    <scope>NUCLEOTIDE SEQUENCE</scope>
    <source>
        <strain evidence="8">MPI-SDFR-AT-0073</strain>
    </source>
</reference>
<dbReference type="GO" id="GO:0003712">
    <property type="term" value="F:transcription coregulator activity"/>
    <property type="evidence" value="ECO:0007669"/>
    <property type="project" value="TreeGrafter"/>
</dbReference>
<feature type="compositionally biased region" description="Polar residues" evidence="6">
    <location>
        <begin position="80"/>
        <end position="95"/>
    </location>
</feature>
<feature type="compositionally biased region" description="Polar residues" evidence="6">
    <location>
        <begin position="392"/>
        <end position="413"/>
    </location>
</feature>
<keyword evidence="9" id="KW-1185">Reference proteome</keyword>
<sequence length="685" mass="74030">MPTVKCSQCGNEVEISLMGEHICQAASKPELPPQATAPDVITGAFSSLKQTVWGFGSRAAPPSVDTSAANEAFARPDQLTPVSASTGSRTISPKTPSGRLEGGSNGDYFSPTIADVASPGQNGRSGGYGGFGEPQQYEPEPLYYGAKPRNQPQQPQAAPSLLQRMNTIAPGPFELNRRPGGKNAFAPKTEPALKNEPALSQSTYAEDAVNNGYGIERPSTAASYASNGSGGMAPPRVPRKNGYGGFGPPEQDQNDDFEPRPLATTQRSETFPKQAQNRYEDMPARPPSAPGLRQDLTPRPTNENADRLVVSRDREPRPSVVRDTSRAPPPRNKSLMRPGRNPSVNLADEFGAGNPYHTPSGSQSSSNSGYSTSQPSQASSSSSPARSMGSRRQPSNTSNFDALMNDLQSSMQSMKPDFSASQPPAMERSVPSMERRARPEDLRFDPAVQGGPRGPRPRSPLASPPESYSDRIDPAIQGGRSRSPAPAHTRQPSMSRSRGNCKACRIPITGKSISSADGRLTGRYHKACFVCTTCTSPFTSAEFYVLNDKPYDAQCYHRLNGSLCTTCGVGIEGQYLEDESAHKHHPGCFCCADCRRPLQDGYFEVNGKAYCERDAWRRLQQQQQQQQKQQQQSVMAPPSTRGGMRPQYDNGRLGVPGSNRLAPSGLAPPGMPRMEKRITRLGMFM</sequence>
<dbReference type="PANTHER" id="PTHR24205:SF16">
    <property type="entry name" value="GH01042P-RELATED"/>
    <property type="match status" value="1"/>
</dbReference>
<dbReference type="AlphaFoldDB" id="A0A9P8UIP9"/>
<feature type="compositionally biased region" description="Basic and acidic residues" evidence="6">
    <location>
        <begin position="433"/>
        <end position="444"/>
    </location>
</feature>
<dbReference type="GeneID" id="70138094"/>
<gene>
    <name evidence="8" type="ORF">BKA67DRAFT_692130</name>
</gene>
<evidence type="ECO:0000256" key="6">
    <source>
        <dbReference type="SAM" id="MobiDB-lite"/>
    </source>
</evidence>
<proteinExistence type="predicted"/>
<dbReference type="InterPro" id="IPR001781">
    <property type="entry name" value="Znf_LIM"/>
</dbReference>
<feature type="compositionally biased region" description="Basic and acidic residues" evidence="6">
    <location>
        <begin position="304"/>
        <end position="317"/>
    </location>
</feature>
<feature type="compositionally biased region" description="Gly residues" evidence="6">
    <location>
        <begin position="123"/>
        <end position="132"/>
    </location>
</feature>
<dbReference type="SMART" id="SM00132">
    <property type="entry name" value="LIM"/>
    <property type="match status" value="2"/>
</dbReference>
<feature type="region of interest" description="Disordered" evidence="6">
    <location>
        <begin position="61"/>
        <end position="500"/>
    </location>
</feature>
<dbReference type="PROSITE" id="PS50023">
    <property type="entry name" value="LIM_DOMAIN_2"/>
    <property type="match status" value="1"/>
</dbReference>
<evidence type="ECO:0000256" key="3">
    <source>
        <dbReference type="ARBA" id="ARBA00022833"/>
    </source>
</evidence>
<evidence type="ECO:0000256" key="1">
    <source>
        <dbReference type="ARBA" id="ARBA00022723"/>
    </source>
</evidence>
<dbReference type="PANTHER" id="PTHR24205">
    <property type="entry name" value="FOUR AND A HALF LIM DOMAINS PROTEIN"/>
    <property type="match status" value="1"/>
</dbReference>
<feature type="compositionally biased region" description="Low complexity" evidence="6">
    <location>
        <begin position="358"/>
        <end position="391"/>
    </location>
</feature>
<dbReference type="CDD" id="cd09397">
    <property type="entry name" value="LIM1_UF1"/>
    <property type="match status" value="1"/>
</dbReference>
<evidence type="ECO:0000313" key="9">
    <source>
        <dbReference type="Proteomes" id="UP000758603"/>
    </source>
</evidence>
<comment type="caution">
    <text evidence="8">The sequence shown here is derived from an EMBL/GenBank/DDBJ whole genome shotgun (WGS) entry which is preliminary data.</text>
</comment>
<dbReference type="Proteomes" id="UP000758603">
    <property type="component" value="Unassembled WGS sequence"/>
</dbReference>
<evidence type="ECO:0000256" key="5">
    <source>
        <dbReference type="PROSITE-ProRule" id="PRU00125"/>
    </source>
</evidence>
<feature type="region of interest" description="Disordered" evidence="6">
    <location>
        <begin position="622"/>
        <end position="673"/>
    </location>
</feature>
<dbReference type="Pfam" id="PF00412">
    <property type="entry name" value="LIM"/>
    <property type="match status" value="2"/>
</dbReference>
<dbReference type="RefSeq" id="XP_045957106.1">
    <property type="nucleotide sequence ID" value="XM_046109203.1"/>
</dbReference>
<name>A0A9P8UIP9_9PEZI</name>
<dbReference type="GO" id="GO:0005634">
    <property type="term" value="C:nucleus"/>
    <property type="evidence" value="ECO:0007669"/>
    <property type="project" value="TreeGrafter"/>
</dbReference>
<feature type="domain" description="LIM zinc-binding" evidence="7">
    <location>
        <begin position="562"/>
        <end position="621"/>
    </location>
</feature>
<dbReference type="GO" id="GO:0030695">
    <property type="term" value="F:GTPase regulator activity"/>
    <property type="evidence" value="ECO:0007669"/>
    <property type="project" value="UniProtKB-ARBA"/>
</dbReference>
<keyword evidence="1 5" id="KW-0479">Metal-binding</keyword>
<keyword evidence="4 5" id="KW-0440">LIM domain</keyword>
<dbReference type="GO" id="GO:0046872">
    <property type="term" value="F:metal ion binding"/>
    <property type="evidence" value="ECO:0007669"/>
    <property type="project" value="UniProtKB-KW"/>
</dbReference>
<dbReference type="CDD" id="cd08368">
    <property type="entry name" value="LIM"/>
    <property type="match status" value="1"/>
</dbReference>
<dbReference type="Gene3D" id="2.10.110.10">
    <property type="entry name" value="Cysteine Rich Protein"/>
    <property type="match status" value="2"/>
</dbReference>
<dbReference type="OrthoDB" id="1112565at2759"/>
<evidence type="ECO:0000313" key="8">
    <source>
        <dbReference type="EMBL" id="KAH6652829.1"/>
    </source>
</evidence>
<feature type="compositionally biased region" description="Low complexity" evidence="6">
    <location>
        <begin position="622"/>
        <end position="632"/>
    </location>
</feature>
<dbReference type="PROSITE" id="PS00478">
    <property type="entry name" value="LIM_DOMAIN_1"/>
    <property type="match status" value="1"/>
</dbReference>
<accession>A0A9P8UIP9</accession>
<evidence type="ECO:0000256" key="4">
    <source>
        <dbReference type="ARBA" id="ARBA00023038"/>
    </source>
</evidence>
<organism evidence="8 9">
    <name type="scientific">Truncatella angustata</name>
    <dbReference type="NCBI Taxonomy" id="152316"/>
    <lineage>
        <taxon>Eukaryota</taxon>
        <taxon>Fungi</taxon>
        <taxon>Dikarya</taxon>
        <taxon>Ascomycota</taxon>
        <taxon>Pezizomycotina</taxon>
        <taxon>Sordariomycetes</taxon>
        <taxon>Xylariomycetidae</taxon>
        <taxon>Amphisphaeriales</taxon>
        <taxon>Sporocadaceae</taxon>
        <taxon>Truncatella</taxon>
    </lineage>
</organism>
<feature type="compositionally biased region" description="Polar residues" evidence="6">
    <location>
        <begin position="263"/>
        <end position="277"/>
    </location>
</feature>